<dbReference type="AlphaFoldDB" id="A0A9X3ECN7"/>
<reference evidence="2" key="1">
    <citation type="submission" date="2022-11" db="EMBL/GenBank/DDBJ databases">
        <title>Parathalassolutuus dongxingensis gen. nov., sp. nov., a novel member of family Oceanospirillaceae isolated from a coastal shrimp pond in Guangxi, China.</title>
        <authorList>
            <person name="Chen H."/>
        </authorList>
    </citation>
    <scope>NUCLEOTIDE SEQUENCE</scope>
    <source>
        <strain evidence="2">G-43</strain>
    </source>
</reference>
<name>A0A9X3ECN7_9GAMM</name>
<feature type="coiled-coil region" evidence="1">
    <location>
        <begin position="36"/>
        <end position="63"/>
    </location>
</feature>
<dbReference type="Pfam" id="PF10975">
    <property type="entry name" value="DUF2802"/>
    <property type="match status" value="1"/>
</dbReference>
<accession>A0A9X3ECN7</accession>
<comment type="caution">
    <text evidence="2">The sequence shown here is derived from an EMBL/GenBank/DDBJ whole genome shotgun (WGS) entry which is preliminary data.</text>
</comment>
<dbReference type="EMBL" id="JAPNOA010000022">
    <property type="protein sequence ID" value="MCY0965132.1"/>
    <property type="molecule type" value="Genomic_DNA"/>
</dbReference>
<organism evidence="2 3">
    <name type="scientific">Parathalassolituus penaei</name>
    <dbReference type="NCBI Taxonomy" id="2997323"/>
    <lineage>
        <taxon>Bacteria</taxon>
        <taxon>Pseudomonadati</taxon>
        <taxon>Pseudomonadota</taxon>
        <taxon>Gammaproteobacteria</taxon>
        <taxon>Oceanospirillales</taxon>
        <taxon>Oceanospirillaceae</taxon>
        <taxon>Parathalassolituus</taxon>
    </lineage>
</organism>
<dbReference type="InterPro" id="IPR021244">
    <property type="entry name" value="DUF2802"/>
</dbReference>
<dbReference type="Proteomes" id="UP001150830">
    <property type="component" value="Unassembled WGS sequence"/>
</dbReference>
<evidence type="ECO:0000313" key="3">
    <source>
        <dbReference type="Proteomes" id="UP001150830"/>
    </source>
</evidence>
<keyword evidence="1" id="KW-0175">Coiled coil</keyword>
<sequence length="135" mass="14647">MIELSLEQGLLLVCGLAFPVVGVLARQSWLRQKEHLESVQGELVSVQGELERLQKSNAVLNQNVAGLGKHLKVMTARLAEAEQRTVLTPADEASFQQAARLVSLGATARDLVENCGMGRAEAELLVSMRRRNSAA</sequence>
<evidence type="ECO:0000256" key="1">
    <source>
        <dbReference type="SAM" id="Coils"/>
    </source>
</evidence>
<gene>
    <name evidence="2" type="ORF">OUO13_08035</name>
</gene>
<proteinExistence type="predicted"/>
<keyword evidence="3" id="KW-1185">Reference proteome</keyword>
<evidence type="ECO:0000313" key="2">
    <source>
        <dbReference type="EMBL" id="MCY0965132.1"/>
    </source>
</evidence>
<dbReference type="RefSeq" id="WP_283173347.1">
    <property type="nucleotide sequence ID" value="NZ_JAPNOA010000022.1"/>
</dbReference>
<protein>
    <submittedName>
        <fullName evidence="2">DUF2802 domain-containing protein</fullName>
    </submittedName>
</protein>